<organism evidence="1 2">
    <name type="scientific">Racocetra persica</name>
    <dbReference type="NCBI Taxonomy" id="160502"/>
    <lineage>
        <taxon>Eukaryota</taxon>
        <taxon>Fungi</taxon>
        <taxon>Fungi incertae sedis</taxon>
        <taxon>Mucoromycota</taxon>
        <taxon>Glomeromycotina</taxon>
        <taxon>Glomeromycetes</taxon>
        <taxon>Diversisporales</taxon>
        <taxon>Gigasporaceae</taxon>
        <taxon>Racocetra</taxon>
    </lineage>
</organism>
<name>A0ACA9SWN9_9GLOM</name>
<dbReference type="Proteomes" id="UP000789920">
    <property type="component" value="Unassembled WGS sequence"/>
</dbReference>
<proteinExistence type="predicted"/>
<comment type="caution">
    <text evidence="1">The sequence shown here is derived from an EMBL/GenBank/DDBJ whole genome shotgun (WGS) entry which is preliminary data.</text>
</comment>
<evidence type="ECO:0000313" key="2">
    <source>
        <dbReference type="Proteomes" id="UP000789920"/>
    </source>
</evidence>
<feature type="non-terminal residue" evidence="1">
    <location>
        <position position="1"/>
    </location>
</feature>
<protein>
    <submittedName>
        <fullName evidence="1">21865_t:CDS:1</fullName>
    </submittedName>
</protein>
<sequence>YPYKYKLSYPTTLANHKITYVRDLTIGYDTSTIGNRPTLPVLESSQMITFGLENGCIGTLRT</sequence>
<reference evidence="1" key="1">
    <citation type="submission" date="2021-06" db="EMBL/GenBank/DDBJ databases">
        <authorList>
            <person name="Kallberg Y."/>
            <person name="Tangrot J."/>
            <person name="Rosling A."/>
        </authorList>
    </citation>
    <scope>NUCLEOTIDE SEQUENCE</scope>
    <source>
        <strain evidence="1">MA461A</strain>
    </source>
</reference>
<accession>A0ACA9SWN9</accession>
<gene>
    <name evidence="1" type="ORF">RPERSI_LOCUS36143</name>
</gene>
<feature type="non-terminal residue" evidence="1">
    <location>
        <position position="62"/>
    </location>
</feature>
<evidence type="ECO:0000313" key="1">
    <source>
        <dbReference type="EMBL" id="CAG8850542.1"/>
    </source>
</evidence>
<keyword evidence="2" id="KW-1185">Reference proteome</keyword>
<dbReference type="EMBL" id="CAJVQC010171355">
    <property type="protein sequence ID" value="CAG8850542.1"/>
    <property type="molecule type" value="Genomic_DNA"/>
</dbReference>